<reference evidence="1" key="1">
    <citation type="submission" date="2018-05" db="EMBL/GenBank/DDBJ databases">
        <authorList>
            <person name="Lanie J.A."/>
            <person name="Ng W.-L."/>
            <person name="Kazmierczak K.M."/>
            <person name="Andrzejewski T.M."/>
            <person name="Davidsen T.M."/>
            <person name="Wayne K.J."/>
            <person name="Tettelin H."/>
            <person name="Glass J.I."/>
            <person name="Rusch D."/>
            <person name="Podicherti R."/>
            <person name="Tsui H.-C.T."/>
            <person name="Winkler M.E."/>
        </authorList>
    </citation>
    <scope>NUCLEOTIDE SEQUENCE</scope>
</reference>
<name>A0A382HM99_9ZZZZ</name>
<dbReference type="AlphaFoldDB" id="A0A382HM99"/>
<dbReference type="EMBL" id="UINC01061952">
    <property type="protein sequence ID" value="SVB88067.1"/>
    <property type="molecule type" value="Genomic_DNA"/>
</dbReference>
<proteinExistence type="predicted"/>
<accession>A0A382HM99</accession>
<gene>
    <name evidence="1" type="ORF">METZ01_LOCUS240921</name>
</gene>
<evidence type="ECO:0000313" key="1">
    <source>
        <dbReference type="EMBL" id="SVB88067.1"/>
    </source>
</evidence>
<feature type="non-terminal residue" evidence="1">
    <location>
        <position position="262"/>
    </location>
</feature>
<organism evidence="1">
    <name type="scientific">marine metagenome</name>
    <dbReference type="NCBI Taxonomy" id="408172"/>
    <lineage>
        <taxon>unclassified sequences</taxon>
        <taxon>metagenomes</taxon>
        <taxon>ecological metagenomes</taxon>
    </lineage>
</organism>
<protein>
    <submittedName>
        <fullName evidence="1">Uncharacterized protein</fullName>
    </submittedName>
</protein>
<sequence length="262" mass="29220">MNPFYQSLKHGRFMLIYLLIQAAIISRTPDLIAQERRTLAWPEVARKIVARLSLQPGERVIVIAHPDIFQDLVPHLRYEVIKTGGVDLGVINILASSTPIPWETGIIEPSYGSSRAVYRRMFEEVDAGIMLPGAVPAHPAYAALQERLKSGQGRTIHIHWTEDDSVIPLPGQPVPSLYEIDGIYENVLLNTNYGALSRIQRRFERALRKGEVHVATPLGTDLRFQVGSRPVNRQDGDASARRADAGVILIDREIELPAGVIR</sequence>